<evidence type="ECO:0000256" key="4">
    <source>
        <dbReference type="ARBA" id="ARBA00022692"/>
    </source>
</evidence>
<dbReference type="GO" id="GO:0005886">
    <property type="term" value="C:plasma membrane"/>
    <property type="evidence" value="ECO:0007669"/>
    <property type="project" value="UniProtKB-SubCell"/>
</dbReference>
<dbReference type="Gene3D" id="1.20.1250.20">
    <property type="entry name" value="MFS general substrate transporter like domains"/>
    <property type="match status" value="1"/>
</dbReference>
<dbReference type="InterPro" id="IPR036259">
    <property type="entry name" value="MFS_trans_sf"/>
</dbReference>
<feature type="transmembrane region" description="Helical" evidence="7">
    <location>
        <begin position="361"/>
        <end position="380"/>
    </location>
</feature>
<dbReference type="InterPro" id="IPR011701">
    <property type="entry name" value="MFS"/>
</dbReference>
<dbReference type="RefSeq" id="WP_266340287.1">
    <property type="nucleotide sequence ID" value="NZ_JAPKNK010000009.1"/>
</dbReference>
<organism evidence="9 10">
    <name type="scientific">Kaistia nematophila</name>
    <dbReference type="NCBI Taxonomy" id="2994654"/>
    <lineage>
        <taxon>Bacteria</taxon>
        <taxon>Pseudomonadati</taxon>
        <taxon>Pseudomonadota</taxon>
        <taxon>Alphaproteobacteria</taxon>
        <taxon>Hyphomicrobiales</taxon>
        <taxon>Kaistiaceae</taxon>
        <taxon>Kaistia</taxon>
    </lineage>
</organism>
<evidence type="ECO:0000259" key="8">
    <source>
        <dbReference type="PROSITE" id="PS50850"/>
    </source>
</evidence>
<comment type="subcellular location">
    <subcellularLocation>
        <location evidence="1">Cell membrane</location>
        <topology evidence="1">Multi-pass membrane protein</topology>
    </subcellularLocation>
</comment>
<keyword evidence="6 7" id="KW-0472">Membrane</keyword>
<dbReference type="PROSITE" id="PS50850">
    <property type="entry name" value="MFS"/>
    <property type="match status" value="1"/>
</dbReference>
<dbReference type="AlphaFoldDB" id="A0A9X3E427"/>
<dbReference type="GO" id="GO:0022857">
    <property type="term" value="F:transmembrane transporter activity"/>
    <property type="evidence" value="ECO:0007669"/>
    <property type="project" value="InterPro"/>
</dbReference>
<feature type="transmembrane region" description="Helical" evidence="7">
    <location>
        <begin position="106"/>
        <end position="127"/>
    </location>
</feature>
<protein>
    <submittedName>
        <fullName evidence="9">MFS transporter</fullName>
    </submittedName>
</protein>
<dbReference type="PANTHER" id="PTHR23521">
    <property type="entry name" value="TRANSPORTER MFS SUPERFAMILY"/>
    <property type="match status" value="1"/>
</dbReference>
<evidence type="ECO:0000256" key="3">
    <source>
        <dbReference type="ARBA" id="ARBA00022475"/>
    </source>
</evidence>
<feature type="transmembrane region" description="Helical" evidence="7">
    <location>
        <begin position="201"/>
        <end position="221"/>
    </location>
</feature>
<sequence length="404" mass="42011">MTMASERRTDGGGTIGLVAAIGSVAAVGLGFSITLPLLALTLEDRGISSTWIGINTATWGLAAIAITPFVSRLAARIGTAQLLALAILVLAAALPLFYLSPFWAWFILRLVGGAAVTTTFVLSEFWISSAAPPARRGVIMGIYASVLSGGFALGPVILSLTGTQGLLPFLVGSVVLMLGIIPVLCGMPVAPKLDRRESHSFGRFLFLAPAATGAALLFGTIETGAFALLPIYGQRVGHTRDLVILLGIGVTIGNILLQMPMGMLSDRMNRRKLLMIIAAFGLLGAAILPMVASHFWLLMVALAIWGGVIGSLYTVGLAHLGSRFTGSDLAAANAAFVFCYSLGGLVGPATLGVAMDMWDPHGFAIGIGIFFAAYLAMLIIRMGLARLPRGNSQGVSKGVSKNVS</sequence>
<dbReference type="Proteomes" id="UP001144805">
    <property type="component" value="Unassembled WGS sequence"/>
</dbReference>
<keyword evidence="3" id="KW-1003">Cell membrane</keyword>
<comment type="caution">
    <text evidence="9">The sequence shown here is derived from an EMBL/GenBank/DDBJ whole genome shotgun (WGS) entry which is preliminary data.</text>
</comment>
<evidence type="ECO:0000313" key="9">
    <source>
        <dbReference type="EMBL" id="MCX5571335.1"/>
    </source>
</evidence>
<evidence type="ECO:0000256" key="2">
    <source>
        <dbReference type="ARBA" id="ARBA00022448"/>
    </source>
</evidence>
<keyword evidence="10" id="KW-1185">Reference proteome</keyword>
<evidence type="ECO:0000256" key="7">
    <source>
        <dbReference type="SAM" id="Phobius"/>
    </source>
</evidence>
<keyword evidence="4 7" id="KW-0812">Transmembrane</keyword>
<feature type="transmembrane region" description="Helical" evidence="7">
    <location>
        <begin position="330"/>
        <end position="355"/>
    </location>
</feature>
<dbReference type="InterPro" id="IPR047200">
    <property type="entry name" value="MFS_YcaD-like"/>
</dbReference>
<reference evidence="9" key="1">
    <citation type="submission" date="2022-11" db="EMBL/GenBank/DDBJ databases">
        <title>Biodiversity and phylogenetic relationships of bacteria.</title>
        <authorList>
            <person name="Machado R.A.R."/>
            <person name="Bhat A."/>
            <person name="Loulou A."/>
            <person name="Kallel S."/>
        </authorList>
    </citation>
    <scope>NUCLEOTIDE SEQUENCE</scope>
    <source>
        <strain evidence="9">K-TC2</strain>
    </source>
</reference>
<name>A0A9X3E427_9HYPH</name>
<evidence type="ECO:0000256" key="1">
    <source>
        <dbReference type="ARBA" id="ARBA00004651"/>
    </source>
</evidence>
<evidence type="ECO:0000313" key="10">
    <source>
        <dbReference type="Proteomes" id="UP001144805"/>
    </source>
</evidence>
<feature type="transmembrane region" description="Helical" evidence="7">
    <location>
        <begin position="51"/>
        <end position="70"/>
    </location>
</feature>
<feature type="transmembrane region" description="Helical" evidence="7">
    <location>
        <begin position="82"/>
        <end position="100"/>
    </location>
</feature>
<feature type="transmembrane region" description="Helical" evidence="7">
    <location>
        <begin position="166"/>
        <end position="189"/>
    </location>
</feature>
<gene>
    <name evidence="9" type="ORF">OSH07_19195</name>
</gene>
<feature type="transmembrane region" description="Helical" evidence="7">
    <location>
        <begin position="298"/>
        <end position="318"/>
    </location>
</feature>
<feature type="transmembrane region" description="Helical" evidence="7">
    <location>
        <begin position="139"/>
        <end position="160"/>
    </location>
</feature>
<feature type="transmembrane region" description="Helical" evidence="7">
    <location>
        <begin position="12"/>
        <end position="39"/>
    </location>
</feature>
<evidence type="ECO:0000256" key="6">
    <source>
        <dbReference type="ARBA" id="ARBA00023136"/>
    </source>
</evidence>
<dbReference type="SUPFAM" id="SSF103473">
    <property type="entry name" value="MFS general substrate transporter"/>
    <property type="match status" value="1"/>
</dbReference>
<dbReference type="Pfam" id="PF07690">
    <property type="entry name" value="MFS_1"/>
    <property type="match status" value="1"/>
</dbReference>
<dbReference type="PANTHER" id="PTHR23521:SF2">
    <property type="entry name" value="TRANSPORTER MFS SUPERFAMILY"/>
    <property type="match status" value="1"/>
</dbReference>
<evidence type="ECO:0000256" key="5">
    <source>
        <dbReference type="ARBA" id="ARBA00022989"/>
    </source>
</evidence>
<proteinExistence type="predicted"/>
<dbReference type="InterPro" id="IPR020846">
    <property type="entry name" value="MFS_dom"/>
</dbReference>
<accession>A0A9X3E427</accession>
<dbReference type="CDD" id="cd17477">
    <property type="entry name" value="MFS_YcaD_like"/>
    <property type="match status" value="1"/>
</dbReference>
<keyword evidence="2" id="KW-0813">Transport</keyword>
<feature type="domain" description="Major facilitator superfamily (MFS) profile" evidence="8">
    <location>
        <begin position="16"/>
        <end position="391"/>
    </location>
</feature>
<keyword evidence="5 7" id="KW-1133">Transmembrane helix</keyword>
<feature type="transmembrane region" description="Helical" evidence="7">
    <location>
        <begin position="241"/>
        <end position="261"/>
    </location>
</feature>
<dbReference type="EMBL" id="JAPKNK010000009">
    <property type="protein sequence ID" value="MCX5571335.1"/>
    <property type="molecule type" value="Genomic_DNA"/>
</dbReference>
<feature type="transmembrane region" description="Helical" evidence="7">
    <location>
        <begin position="273"/>
        <end position="292"/>
    </location>
</feature>